<evidence type="ECO:0000313" key="6">
    <source>
        <dbReference type="EMBL" id="PTI30218.1"/>
    </source>
</evidence>
<protein>
    <recommendedName>
        <fullName evidence="8">Colicin V production protein</fullName>
    </recommendedName>
</protein>
<evidence type="ECO:0000256" key="5">
    <source>
        <dbReference type="SAM" id="Phobius"/>
    </source>
</evidence>
<dbReference type="GO" id="GO:0009403">
    <property type="term" value="P:toxin biosynthetic process"/>
    <property type="evidence" value="ECO:0007669"/>
    <property type="project" value="InterPro"/>
</dbReference>
<feature type="transmembrane region" description="Helical" evidence="5">
    <location>
        <begin position="27"/>
        <end position="46"/>
    </location>
</feature>
<dbReference type="STRING" id="1167632.GCA_000286335_00734"/>
<evidence type="ECO:0000256" key="4">
    <source>
        <dbReference type="ARBA" id="ARBA00023136"/>
    </source>
</evidence>
<gene>
    <name evidence="6" type="ORF">BU072_04785</name>
</gene>
<keyword evidence="4 5" id="KW-0472">Membrane</keyword>
<dbReference type="EMBL" id="PZFK01000007">
    <property type="protein sequence ID" value="PTI30218.1"/>
    <property type="molecule type" value="Genomic_DNA"/>
</dbReference>
<reference evidence="6 7" key="1">
    <citation type="journal article" date="2016" name="Front. Microbiol.">
        <title>Comprehensive Phylogenetic Analysis of Bovine Non-aureus Staphylococci Species Based on Whole-Genome Sequencing.</title>
        <authorList>
            <person name="Naushad S."/>
            <person name="Barkema H.W."/>
            <person name="Luby C."/>
            <person name="Condas L.A."/>
            <person name="Nobrega D.B."/>
            <person name="Carson D.A."/>
            <person name="De Buck J."/>
        </authorList>
    </citation>
    <scope>NUCLEOTIDE SEQUENCE [LARGE SCALE GENOMIC DNA]</scope>
    <source>
        <strain evidence="6 7">SNUC 2204</strain>
    </source>
</reference>
<dbReference type="InterPro" id="IPR003825">
    <property type="entry name" value="Colicin-V_CvpA"/>
</dbReference>
<dbReference type="PANTHER" id="PTHR37306">
    <property type="entry name" value="COLICIN V PRODUCTION PROTEIN"/>
    <property type="match status" value="1"/>
</dbReference>
<comment type="subcellular location">
    <subcellularLocation>
        <location evidence="1">Membrane</location>
        <topology evidence="1">Multi-pass membrane protein</topology>
    </subcellularLocation>
</comment>
<dbReference type="RefSeq" id="WP_107556849.1">
    <property type="nucleotide sequence ID" value="NZ_CANQVP010000231.1"/>
</dbReference>
<dbReference type="GO" id="GO:0016020">
    <property type="term" value="C:membrane"/>
    <property type="evidence" value="ECO:0007669"/>
    <property type="project" value="UniProtKB-SubCell"/>
</dbReference>
<feature type="transmembrane region" description="Helical" evidence="5">
    <location>
        <begin position="113"/>
        <end position="140"/>
    </location>
</feature>
<evidence type="ECO:0000313" key="7">
    <source>
        <dbReference type="Proteomes" id="UP000241209"/>
    </source>
</evidence>
<dbReference type="PANTHER" id="PTHR37306:SF1">
    <property type="entry name" value="COLICIN V PRODUCTION PROTEIN"/>
    <property type="match status" value="1"/>
</dbReference>
<organism evidence="6 7">
    <name type="scientific">Mammaliicoccus vitulinus</name>
    <dbReference type="NCBI Taxonomy" id="71237"/>
    <lineage>
        <taxon>Bacteria</taxon>
        <taxon>Bacillati</taxon>
        <taxon>Bacillota</taxon>
        <taxon>Bacilli</taxon>
        <taxon>Bacillales</taxon>
        <taxon>Staphylococcaceae</taxon>
        <taxon>Mammaliicoccus</taxon>
    </lineage>
</organism>
<accession>A0A2T4PUU5</accession>
<comment type="caution">
    <text evidence="6">The sequence shown here is derived from an EMBL/GenBank/DDBJ whole genome shotgun (WGS) entry which is preliminary data.</text>
</comment>
<dbReference type="Pfam" id="PF02674">
    <property type="entry name" value="Colicin_V"/>
    <property type="match status" value="1"/>
</dbReference>
<name>A0A2T4PUU5_9STAP</name>
<keyword evidence="2 5" id="KW-0812">Transmembrane</keyword>
<evidence type="ECO:0000256" key="3">
    <source>
        <dbReference type="ARBA" id="ARBA00022989"/>
    </source>
</evidence>
<proteinExistence type="predicted"/>
<dbReference type="OrthoDB" id="1809613at2"/>
<evidence type="ECO:0000256" key="2">
    <source>
        <dbReference type="ARBA" id="ARBA00022692"/>
    </source>
</evidence>
<evidence type="ECO:0008006" key="8">
    <source>
        <dbReference type="Google" id="ProtNLM"/>
    </source>
</evidence>
<keyword evidence="3 5" id="KW-1133">Transmembrane helix</keyword>
<sequence>MITLFIILCLILGVIIGYRRSLVLQSLHAIGTICSLVIATICYAPFSKQLHLILPYPSASTEGKNTIFNNINNENAFYNIMAILILFVFTKVILQIVATVFDFYHQMDFGGKYARYFGMALGFIEAYLVVIIMLAAIAVIPVPSFIDAFHQSSIGNVILSKTPFLSEQLVKWLAN</sequence>
<evidence type="ECO:0000256" key="1">
    <source>
        <dbReference type="ARBA" id="ARBA00004141"/>
    </source>
</evidence>
<feature type="transmembrane region" description="Helical" evidence="5">
    <location>
        <begin position="76"/>
        <end position="101"/>
    </location>
</feature>
<dbReference type="AlphaFoldDB" id="A0A2T4PUU5"/>
<dbReference type="Proteomes" id="UP000241209">
    <property type="component" value="Unassembled WGS sequence"/>
</dbReference>